<evidence type="ECO:0000256" key="1">
    <source>
        <dbReference type="SAM" id="Phobius"/>
    </source>
</evidence>
<proteinExistence type="predicted"/>
<keyword evidence="1" id="KW-0812">Transmembrane</keyword>
<dbReference type="Gramene" id="rna-AYBTSS11_LOCUS17301">
    <property type="protein sequence ID" value="CAJ1957627.1"/>
    <property type="gene ID" value="gene-AYBTSS11_LOCUS17301"/>
</dbReference>
<keyword evidence="3" id="KW-1185">Reference proteome</keyword>
<evidence type="ECO:0000313" key="2">
    <source>
        <dbReference type="EMBL" id="CAJ1957627.1"/>
    </source>
</evidence>
<keyword evidence="1" id="KW-1133">Transmembrane helix</keyword>
<dbReference type="Proteomes" id="UP001189624">
    <property type="component" value="Chromosome 5"/>
</dbReference>
<organism evidence="2 3">
    <name type="scientific">Sphenostylis stenocarpa</name>
    <dbReference type="NCBI Taxonomy" id="92480"/>
    <lineage>
        <taxon>Eukaryota</taxon>
        <taxon>Viridiplantae</taxon>
        <taxon>Streptophyta</taxon>
        <taxon>Embryophyta</taxon>
        <taxon>Tracheophyta</taxon>
        <taxon>Spermatophyta</taxon>
        <taxon>Magnoliopsida</taxon>
        <taxon>eudicotyledons</taxon>
        <taxon>Gunneridae</taxon>
        <taxon>Pentapetalae</taxon>
        <taxon>rosids</taxon>
        <taxon>fabids</taxon>
        <taxon>Fabales</taxon>
        <taxon>Fabaceae</taxon>
        <taxon>Papilionoideae</taxon>
        <taxon>50 kb inversion clade</taxon>
        <taxon>NPAAA clade</taxon>
        <taxon>indigoferoid/millettioid clade</taxon>
        <taxon>Phaseoleae</taxon>
        <taxon>Sphenostylis</taxon>
    </lineage>
</organism>
<feature type="transmembrane region" description="Helical" evidence="1">
    <location>
        <begin position="44"/>
        <end position="64"/>
    </location>
</feature>
<dbReference type="AlphaFoldDB" id="A0AA86ST81"/>
<gene>
    <name evidence="2" type="ORF">AYBTSS11_LOCUS17301</name>
</gene>
<keyword evidence="1" id="KW-0472">Membrane</keyword>
<name>A0AA86ST81_9FABA</name>
<sequence length="84" mass="9117">MDGNDVVVTNVKDSKDPKLLRSSLTLCKLVTGLFNLFVDPLLSLRRVLVLTVLPLVIAFCVLELDGCSSGMCMEQAAARAINHN</sequence>
<dbReference type="EMBL" id="OY731402">
    <property type="protein sequence ID" value="CAJ1957627.1"/>
    <property type="molecule type" value="Genomic_DNA"/>
</dbReference>
<protein>
    <submittedName>
        <fullName evidence="2">Uncharacterized protein</fullName>
    </submittedName>
</protein>
<reference evidence="2" key="1">
    <citation type="submission" date="2023-10" db="EMBL/GenBank/DDBJ databases">
        <authorList>
            <person name="Domelevo Entfellner J.-B."/>
        </authorList>
    </citation>
    <scope>NUCLEOTIDE SEQUENCE</scope>
</reference>
<evidence type="ECO:0000313" key="3">
    <source>
        <dbReference type="Proteomes" id="UP001189624"/>
    </source>
</evidence>
<accession>A0AA86ST81</accession>